<keyword evidence="3" id="KW-1185">Reference proteome</keyword>
<dbReference type="Proteomes" id="UP000838324">
    <property type="component" value="Unassembled WGS sequence"/>
</dbReference>
<evidence type="ECO:0000259" key="1">
    <source>
        <dbReference type="Pfam" id="PF07728"/>
    </source>
</evidence>
<reference evidence="2" key="1">
    <citation type="submission" date="2022-01" db="EMBL/GenBank/DDBJ databases">
        <authorList>
            <person name="Criscuolo A."/>
        </authorList>
    </citation>
    <scope>NUCLEOTIDE SEQUENCE</scope>
    <source>
        <strain evidence="2">CIP111892</strain>
    </source>
</reference>
<sequence>MSDLSKLNKQQYIHWLKQKRKSNGELYSENTVNSYASSLSTAPARLSGIELENTDVYGITSADQFHEMRQIMERAENFEEINVKAGNKAFQYALEYYEDFLREQEKGNEPVGDADGNPLNYSITFTPIVFTAAAGLPTALLDKNIILYGPPGTGKTYNTVTYAVAIIENKPLHNIMYEVRTKGYEVIQERYRSYKEKGLIEFTTFHQSYGYEDFIEGIKPKILQGDETGQIGDNVAYEIKPGVFKQFCEKAQTPVIQDSNSYGIRKEPVIWKVSLGGSGQSDVKQDCFDNDRIRIGWDSYGERITDETDFREYGGATILSRFMSEMVIGDIVLILHDEKTIDAIGVVTGEYEWLNQMEDYKRSRDVKWLAKDIREDIYALNGNKVMTLGSVYRLNRITLADVLVMLKANSNVHSTAIQENANNYVFIIDEINRGNISKILGELITLIEPSKRIGQAEEIRLRLPYSQEVFGVPGNVYLLATMNTADRSIARLDTALRRRFHFAEMMPRPEVLDSIRVGSEVIELSAMLEMMNRRIEVLYDREHMIGHAYFMSLNNHSALDDLAHIFRNTIIPLLQEYFYEDYDKIRLVLGDNNKPESEQFILVKKTDMTELFGNMNAFEFDDEAIYVLNEEAFENAQAYRKIYSRSSL</sequence>
<evidence type="ECO:0000313" key="3">
    <source>
        <dbReference type="Proteomes" id="UP000838324"/>
    </source>
</evidence>
<dbReference type="Gene3D" id="3.40.50.300">
    <property type="entry name" value="P-loop containing nucleotide triphosphate hydrolases"/>
    <property type="match status" value="1"/>
</dbReference>
<evidence type="ECO:0000313" key="2">
    <source>
        <dbReference type="EMBL" id="CAH1222729.1"/>
    </source>
</evidence>
<dbReference type="PANTHER" id="PTHR37291">
    <property type="entry name" value="5-METHYLCYTOSINE-SPECIFIC RESTRICTION ENZYME B"/>
    <property type="match status" value="1"/>
</dbReference>
<dbReference type="InterPro" id="IPR011704">
    <property type="entry name" value="ATPase_dyneun-rel_AAA"/>
</dbReference>
<dbReference type="InterPro" id="IPR027417">
    <property type="entry name" value="P-loop_NTPase"/>
</dbReference>
<proteinExistence type="predicted"/>
<accession>A0ABM9CUJ3</accession>
<dbReference type="PANTHER" id="PTHR37291:SF1">
    <property type="entry name" value="TYPE IV METHYL-DIRECTED RESTRICTION ENZYME ECOKMCRB SUBUNIT"/>
    <property type="match status" value="1"/>
</dbReference>
<comment type="caution">
    <text evidence="2">The sequence shown here is derived from an EMBL/GenBank/DDBJ whole genome shotgun (WGS) entry which is preliminary data.</text>
</comment>
<organism evidence="2 3">
    <name type="scientific">Paenibacillus auburnensis</name>
    <dbReference type="NCBI Taxonomy" id="2905649"/>
    <lineage>
        <taxon>Bacteria</taxon>
        <taxon>Bacillati</taxon>
        <taxon>Bacillota</taxon>
        <taxon>Bacilli</taxon>
        <taxon>Bacillales</taxon>
        <taxon>Paenibacillaceae</taxon>
        <taxon>Paenibacillus</taxon>
    </lineage>
</organism>
<dbReference type="RefSeq" id="WP_236337059.1">
    <property type="nucleotide sequence ID" value="NZ_CAKMMG010000012.1"/>
</dbReference>
<protein>
    <recommendedName>
        <fullName evidence="1">ATPase dynein-related AAA domain-containing protein</fullName>
    </recommendedName>
</protein>
<dbReference type="SUPFAM" id="SSF52540">
    <property type="entry name" value="P-loop containing nucleoside triphosphate hydrolases"/>
    <property type="match status" value="1"/>
</dbReference>
<name>A0ABM9CUJ3_9BACL</name>
<dbReference type="Pfam" id="PF07728">
    <property type="entry name" value="AAA_5"/>
    <property type="match status" value="1"/>
</dbReference>
<gene>
    <name evidence="2" type="ORF">PAECIP111892_05190</name>
</gene>
<dbReference type="InterPro" id="IPR052934">
    <property type="entry name" value="Methyl-DNA_Rec/Restrict_Enz"/>
</dbReference>
<feature type="domain" description="ATPase dynein-related AAA" evidence="1">
    <location>
        <begin position="418"/>
        <end position="500"/>
    </location>
</feature>
<dbReference type="EMBL" id="CAKMMG010000012">
    <property type="protein sequence ID" value="CAH1222729.1"/>
    <property type="molecule type" value="Genomic_DNA"/>
</dbReference>